<feature type="repeat" description="ANK" evidence="3">
    <location>
        <begin position="204"/>
        <end position="236"/>
    </location>
</feature>
<evidence type="ECO:0000313" key="5">
    <source>
        <dbReference type="Proteomes" id="UP001497497"/>
    </source>
</evidence>
<dbReference type="SUPFAM" id="SSF48403">
    <property type="entry name" value="Ankyrin repeat"/>
    <property type="match status" value="1"/>
</dbReference>
<name>A0AAV2IB31_LYMST</name>
<dbReference type="Pfam" id="PF12796">
    <property type="entry name" value="Ank_2"/>
    <property type="match status" value="1"/>
</dbReference>
<evidence type="ECO:0000313" key="4">
    <source>
        <dbReference type="EMBL" id="CAL1541770.1"/>
    </source>
</evidence>
<reference evidence="4 5" key="1">
    <citation type="submission" date="2024-04" db="EMBL/GenBank/DDBJ databases">
        <authorList>
            <consortium name="Genoscope - CEA"/>
            <person name="William W."/>
        </authorList>
    </citation>
    <scope>NUCLEOTIDE SEQUENCE [LARGE SCALE GENOMIC DNA]</scope>
</reference>
<dbReference type="Gene3D" id="1.25.40.20">
    <property type="entry name" value="Ankyrin repeat-containing domain"/>
    <property type="match status" value="2"/>
</dbReference>
<evidence type="ECO:0000256" key="3">
    <source>
        <dbReference type="PROSITE-ProRule" id="PRU00023"/>
    </source>
</evidence>
<dbReference type="InterPro" id="IPR036770">
    <property type="entry name" value="Ankyrin_rpt-contain_sf"/>
</dbReference>
<organism evidence="4 5">
    <name type="scientific">Lymnaea stagnalis</name>
    <name type="common">Great pond snail</name>
    <name type="synonym">Helix stagnalis</name>
    <dbReference type="NCBI Taxonomy" id="6523"/>
    <lineage>
        <taxon>Eukaryota</taxon>
        <taxon>Metazoa</taxon>
        <taxon>Spiralia</taxon>
        <taxon>Lophotrochozoa</taxon>
        <taxon>Mollusca</taxon>
        <taxon>Gastropoda</taxon>
        <taxon>Heterobranchia</taxon>
        <taxon>Euthyneura</taxon>
        <taxon>Panpulmonata</taxon>
        <taxon>Hygrophila</taxon>
        <taxon>Lymnaeoidea</taxon>
        <taxon>Lymnaeidae</taxon>
        <taxon>Lymnaea</taxon>
    </lineage>
</organism>
<feature type="repeat" description="ANK" evidence="3">
    <location>
        <begin position="237"/>
        <end position="269"/>
    </location>
</feature>
<proteinExistence type="predicted"/>
<evidence type="ECO:0000256" key="2">
    <source>
        <dbReference type="ARBA" id="ARBA00023043"/>
    </source>
</evidence>
<keyword evidence="1" id="KW-0677">Repeat</keyword>
<keyword evidence="5" id="KW-1185">Reference proteome</keyword>
<accession>A0AAV2IB31</accession>
<dbReference type="InterPro" id="IPR002110">
    <property type="entry name" value="Ankyrin_rpt"/>
</dbReference>
<keyword evidence="2 3" id="KW-0040">ANK repeat</keyword>
<dbReference type="PROSITE" id="PS50088">
    <property type="entry name" value="ANK_REPEAT"/>
    <property type="match status" value="3"/>
</dbReference>
<dbReference type="EMBL" id="CAXITT010000451">
    <property type="protein sequence ID" value="CAL1541770.1"/>
    <property type="molecule type" value="Genomic_DNA"/>
</dbReference>
<feature type="repeat" description="ANK" evidence="3">
    <location>
        <begin position="171"/>
        <end position="203"/>
    </location>
</feature>
<dbReference type="SMART" id="SM00248">
    <property type="entry name" value="ANK"/>
    <property type="match status" value="3"/>
</dbReference>
<dbReference type="Proteomes" id="UP001497497">
    <property type="component" value="Unassembled WGS sequence"/>
</dbReference>
<gene>
    <name evidence="4" type="ORF">GSLYS_00015376001</name>
</gene>
<sequence length="373" mass="40788">MDTDDIEVDTQYIPGPSVDMHLTTSLSPNVPSKSQSMAVSLIKTNSSSQQPSQSDVHGTCCMFSFQGSAPFKCEMVVHPSVEPPKTETVTTTLSSICFPYFDPTKLRPIDFCAPFPVSRITIESGFSQEYNPSTLSSGSRSRAMVPSTFLRNQLRVARKHALCRIGIHGMSGEKKLLAAVRNGETDTVTRLLGEGVNPNASDNKKRTALHIASSQGAETIVSLLVSLRADPNRQDILGNTPLHLAVCRGDSKIVQLLIGCGANIHLKDNVERTPLCIVRSRLSTLRKDRSISTDKLIGECHMILSILQANSRRHPNSEIPVDTLCNMMKNVSTREQADEVADVMISQMSDLCIDSREKIHRACTEPLSGLSIL</sequence>
<dbReference type="PANTHER" id="PTHR24171">
    <property type="entry name" value="ANKYRIN REPEAT DOMAIN-CONTAINING PROTEIN 39-RELATED"/>
    <property type="match status" value="1"/>
</dbReference>
<evidence type="ECO:0000256" key="1">
    <source>
        <dbReference type="ARBA" id="ARBA00022737"/>
    </source>
</evidence>
<dbReference type="AlphaFoldDB" id="A0AAV2IB31"/>
<protein>
    <submittedName>
        <fullName evidence="4">Uncharacterized protein</fullName>
    </submittedName>
</protein>
<dbReference type="PROSITE" id="PS50297">
    <property type="entry name" value="ANK_REP_REGION"/>
    <property type="match status" value="2"/>
</dbReference>
<comment type="caution">
    <text evidence="4">The sequence shown here is derived from an EMBL/GenBank/DDBJ whole genome shotgun (WGS) entry which is preliminary data.</text>
</comment>